<keyword evidence="4" id="KW-1185">Reference proteome</keyword>
<dbReference type="GO" id="GO:0000160">
    <property type="term" value="P:phosphorelay signal transduction system"/>
    <property type="evidence" value="ECO:0007669"/>
    <property type="project" value="InterPro"/>
</dbReference>
<evidence type="ECO:0000259" key="2">
    <source>
        <dbReference type="PROSITE" id="PS50110"/>
    </source>
</evidence>
<organism evidence="3 4">
    <name type="scientific">Halalkalibacter oceani</name>
    <dbReference type="NCBI Taxonomy" id="1653776"/>
    <lineage>
        <taxon>Bacteria</taxon>
        <taxon>Bacillati</taxon>
        <taxon>Bacillota</taxon>
        <taxon>Bacilli</taxon>
        <taxon>Bacillales</taxon>
        <taxon>Bacillaceae</taxon>
        <taxon>Halalkalibacter</taxon>
    </lineage>
</organism>
<gene>
    <name evidence="3" type="ORF">M3202_13515</name>
</gene>
<comment type="caution">
    <text evidence="1">Lacks conserved residue(s) required for the propagation of feature annotation.</text>
</comment>
<dbReference type="Proteomes" id="UP001139179">
    <property type="component" value="Unassembled WGS sequence"/>
</dbReference>
<protein>
    <recommendedName>
        <fullName evidence="2">Response regulatory domain-containing protein</fullName>
    </recommendedName>
</protein>
<dbReference type="SUPFAM" id="SSF52172">
    <property type="entry name" value="CheY-like"/>
    <property type="match status" value="1"/>
</dbReference>
<feature type="domain" description="Response regulatory" evidence="2">
    <location>
        <begin position="5"/>
        <end position="114"/>
    </location>
</feature>
<dbReference type="PROSITE" id="PS50110">
    <property type="entry name" value="RESPONSE_REGULATORY"/>
    <property type="match status" value="1"/>
</dbReference>
<evidence type="ECO:0000313" key="4">
    <source>
        <dbReference type="Proteomes" id="UP001139179"/>
    </source>
</evidence>
<name>A0A9X2IPR4_9BACI</name>
<comment type="caution">
    <text evidence="3">The sequence shown here is derived from an EMBL/GenBank/DDBJ whole genome shotgun (WGS) entry which is preliminary data.</text>
</comment>
<dbReference type="Gene3D" id="3.40.50.2300">
    <property type="match status" value="1"/>
</dbReference>
<dbReference type="InterPro" id="IPR011006">
    <property type="entry name" value="CheY-like_superfamily"/>
</dbReference>
<evidence type="ECO:0000256" key="1">
    <source>
        <dbReference type="PROSITE-ProRule" id="PRU00169"/>
    </source>
</evidence>
<reference evidence="3" key="1">
    <citation type="submission" date="2022-05" db="EMBL/GenBank/DDBJ databases">
        <title>Comparative Genomics of Spacecraft Associated Microbes.</title>
        <authorList>
            <person name="Tran M.T."/>
            <person name="Wright A."/>
            <person name="Seuylemezian A."/>
            <person name="Eisen J."/>
            <person name="Coil D."/>
        </authorList>
    </citation>
    <scope>NUCLEOTIDE SEQUENCE</scope>
    <source>
        <strain evidence="3">214.1.1</strain>
    </source>
</reference>
<evidence type="ECO:0000313" key="3">
    <source>
        <dbReference type="EMBL" id="MCM3715101.1"/>
    </source>
</evidence>
<dbReference type="RefSeq" id="WP_251223864.1">
    <property type="nucleotide sequence ID" value="NZ_JAMBOL010000012.1"/>
</dbReference>
<dbReference type="InterPro" id="IPR001789">
    <property type="entry name" value="Sig_transdc_resp-reg_receiver"/>
</dbReference>
<dbReference type="AlphaFoldDB" id="A0A9X2IPR4"/>
<dbReference type="EMBL" id="JAMBOL010000012">
    <property type="protein sequence ID" value="MCM3715101.1"/>
    <property type="molecule type" value="Genomic_DNA"/>
</dbReference>
<sequence>MGSFLVALLEDEPSHATLMEYHLTQLGAEVLHYTEADSFLEIETRVSFHLIIVSDQLQNESMLSFITALEQQTTTPILVLTTGRQKRVHSEKNIAYLDKPFSIHEFRQTVEASVKQTLTII</sequence>
<proteinExistence type="predicted"/>
<accession>A0A9X2IPR4</accession>